<accession>A0A6I5RS29</accession>
<dbReference type="Gene3D" id="6.10.280.50">
    <property type="match status" value="1"/>
</dbReference>
<dbReference type="RefSeq" id="WP_163936872.1">
    <property type="nucleotide sequence ID" value="NZ_BMQU01000024.1"/>
</dbReference>
<evidence type="ECO:0000313" key="2">
    <source>
        <dbReference type="Proteomes" id="UP000471751"/>
    </source>
</evidence>
<keyword evidence="2" id="KW-1185">Reference proteome</keyword>
<dbReference type="Pfam" id="PF04325">
    <property type="entry name" value="DUF465"/>
    <property type="match status" value="1"/>
</dbReference>
<protein>
    <submittedName>
        <fullName evidence="1">DUF465 domain-containing protein</fullName>
    </submittedName>
</protein>
<dbReference type="InterPro" id="IPR038444">
    <property type="entry name" value="DUF465_sf"/>
</dbReference>
<sequence length="79" mass="8806">MPVKHDLLADLNLTKEAFEALKKTDSQLGLLHERYNAKDAEVVVAEGNGASDDQVTKLRKERLKLKDDIVAHVHRGKSS</sequence>
<gene>
    <name evidence="1" type="ORF">G3O07_13775</name>
</gene>
<dbReference type="Proteomes" id="UP000471751">
    <property type="component" value="Unassembled WGS sequence"/>
</dbReference>
<dbReference type="InterPro" id="IPR007420">
    <property type="entry name" value="DUF465"/>
</dbReference>
<proteinExistence type="predicted"/>
<organism evidence="1 2">
    <name type="scientific">Pseudomonas laurentiana</name>
    <dbReference type="NCBI Taxonomy" id="2364649"/>
    <lineage>
        <taxon>Bacteria</taxon>
        <taxon>Pseudomonadati</taxon>
        <taxon>Pseudomonadota</taxon>
        <taxon>Gammaproteobacteria</taxon>
        <taxon>Pseudomonadales</taxon>
        <taxon>Pseudomonadaceae</taxon>
        <taxon>Pseudomonas</taxon>
    </lineage>
</organism>
<comment type="caution">
    <text evidence="1">The sequence shown here is derived from an EMBL/GenBank/DDBJ whole genome shotgun (WGS) entry which is preliminary data.</text>
</comment>
<reference evidence="1 2" key="1">
    <citation type="submission" date="2020-02" db="EMBL/GenBank/DDBJ databases">
        <title>Broccoli isolated Pseudomonas sp.</title>
        <authorList>
            <person name="Fujikawa T."/>
            <person name="Sawada H."/>
        </authorList>
    </citation>
    <scope>NUCLEOTIDE SEQUENCE [LARGE SCALE GENOMIC DNA]</scope>
    <source>
        <strain evidence="1 2">JCM 32154</strain>
    </source>
</reference>
<name>A0A6I5RS29_9PSED</name>
<evidence type="ECO:0000313" key="1">
    <source>
        <dbReference type="EMBL" id="NES10555.1"/>
    </source>
</evidence>
<dbReference type="AlphaFoldDB" id="A0A6I5RS29"/>
<dbReference type="EMBL" id="JAAHBT010000137">
    <property type="protein sequence ID" value="NES10555.1"/>
    <property type="molecule type" value="Genomic_DNA"/>
</dbReference>